<dbReference type="RefSeq" id="WP_270878045.1">
    <property type="nucleotide sequence ID" value="NZ_JAQFVF010000015.1"/>
</dbReference>
<keyword evidence="10" id="KW-1185">Reference proteome</keyword>
<keyword evidence="5 7" id="KW-1133">Transmembrane helix</keyword>
<dbReference type="InterPro" id="IPR023090">
    <property type="entry name" value="UPF0702_alpha/beta_dom_sf"/>
</dbReference>
<dbReference type="Proteomes" id="UP001596044">
    <property type="component" value="Unassembled WGS sequence"/>
</dbReference>
<evidence type="ECO:0000256" key="1">
    <source>
        <dbReference type="ARBA" id="ARBA00004651"/>
    </source>
</evidence>
<evidence type="ECO:0000313" key="10">
    <source>
        <dbReference type="Proteomes" id="UP001596044"/>
    </source>
</evidence>
<evidence type="ECO:0000256" key="7">
    <source>
        <dbReference type="SAM" id="Phobius"/>
    </source>
</evidence>
<evidence type="ECO:0000256" key="6">
    <source>
        <dbReference type="ARBA" id="ARBA00023136"/>
    </source>
</evidence>
<evidence type="ECO:0000313" key="9">
    <source>
        <dbReference type="EMBL" id="MFC5451261.1"/>
    </source>
</evidence>
<proteinExistence type="inferred from homology"/>
<feature type="transmembrane region" description="Helical" evidence="7">
    <location>
        <begin position="30"/>
        <end position="47"/>
    </location>
</feature>
<dbReference type="EMBL" id="JBHSMJ010000031">
    <property type="protein sequence ID" value="MFC5451261.1"/>
    <property type="molecule type" value="Genomic_DNA"/>
</dbReference>
<dbReference type="PANTHER" id="PTHR34582">
    <property type="entry name" value="UPF0702 TRANSMEMBRANE PROTEIN YCAP"/>
    <property type="match status" value="1"/>
</dbReference>
<feature type="domain" description="YetF C-terminal" evidence="8">
    <location>
        <begin position="77"/>
        <end position="146"/>
    </location>
</feature>
<dbReference type="PANTHER" id="PTHR34582:SF2">
    <property type="entry name" value="UPF0702 TRANSMEMBRANE PROTEIN YDFR"/>
    <property type="match status" value="1"/>
</dbReference>
<dbReference type="Gene3D" id="3.30.240.20">
    <property type="entry name" value="bsu07140 like domains"/>
    <property type="match status" value="1"/>
</dbReference>
<organism evidence="9 10">
    <name type="scientific">Paenibacillus aestuarii</name>
    <dbReference type="NCBI Taxonomy" id="516965"/>
    <lineage>
        <taxon>Bacteria</taxon>
        <taxon>Bacillati</taxon>
        <taxon>Bacillota</taxon>
        <taxon>Bacilli</taxon>
        <taxon>Bacillales</taxon>
        <taxon>Paenibacillaceae</taxon>
        <taxon>Paenibacillus</taxon>
    </lineage>
</organism>
<evidence type="ECO:0000256" key="4">
    <source>
        <dbReference type="ARBA" id="ARBA00022692"/>
    </source>
</evidence>
<comment type="subcellular location">
    <subcellularLocation>
        <location evidence="1">Cell membrane</location>
        <topology evidence="1">Multi-pass membrane protein</topology>
    </subcellularLocation>
</comment>
<reference evidence="10" key="1">
    <citation type="journal article" date="2019" name="Int. J. Syst. Evol. Microbiol.">
        <title>The Global Catalogue of Microorganisms (GCM) 10K type strain sequencing project: providing services to taxonomists for standard genome sequencing and annotation.</title>
        <authorList>
            <consortium name="The Broad Institute Genomics Platform"/>
            <consortium name="The Broad Institute Genome Sequencing Center for Infectious Disease"/>
            <person name="Wu L."/>
            <person name="Ma J."/>
        </authorList>
    </citation>
    <scope>NUCLEOTIDE SEQUENCE [LARGE SCALE GENOMIC DNA]</scope>
    <source>
        <strain evidence="10">KACC 11904</strain>
    </source>
</reference>
<evidence type="ECO:0000256" key="2">
    <source>
        <dbReference type="ARBA" id="ARBA00006448"/>
    </source>
</evidence>
<feature type="transmembrane region" description="Helical" evidence="7">
    <location>
        <begin position="53"/>
        <end position="76"/>
    </location>
</feature>
<dbReference type="InterPro" id="IPR007353">
    <property type="entry name" value="DUF421"/>
</dbReference>
<keyword evidence="3" id="KW-1003">Cell membrane</keyword>
<keyword evidence="4 7" id="KW-0812">Transmembrane</keyword>
<comment type="caution">
    <text evidence="9">The sequence shown here is derived from an EMBL/GenBank/DDBJ whole genome shotgun (WGS) entry which is preliminary data.</text>
</comment>
<evidence type="ECO:0000256" key="3">
    <source>
        <dbReference type="ARBA" id="ARBA00022475"/>
    </source>
</evidence>
<protein>
    <submittedName>
        <fullName evidence="9">DUF421 domain-containing protein</fullName>
    </submittedName>
</protein>
<name>A0ABW0KFD9_9BACL</name>
<accession>A0ABW0KFD9</accession>
<comment type="similarity">
    <text evidence="2">Belongs to the UPF0702 family.</text>
</comment>
<dbReference type="Pfam" id="PF04239">
    <property type="entry name" value="DUF421"/>
    <property type="match status" value="1"/>
</dbReference>
<evidence type="ECO:0000259" key="8">
    <source>
        <dbReference type="Pfam" id="PF04239"/>
    </source>
</evidence>
<keyword evidence="6 7" id="KW-0472">Membrane</keyword>
<sequence length="194" mass="21153">MWTIIWQSAALAIVGTILLRLAGRKSIAQMTTPQLAILLSIGAVLGSEVGGKGMIMTIVATAVFVSSLVVIEWITLKWNAAEKILKGVAIPVITHGTIHMKNLRKLRLTVDDLEKRLRMAGVSRIEDVQTGTIEANGELGFELMPHARPLTLGDLERVLKANFPQITLPRSDTTSDLFTEVSSGAHREKPKNSH</sequence>
<feature type="transmembrane region" description="Helical" evidence="7">
    <location>
        <begin position="6"/>
        <end position="23"/>
    </location>
</feature>
<evidence type="ECO:0000256" key="5">
    <source>
        <dbReference type="ARBA" id="ARBA00022989"/>
    </source>
</evidence>
<gene>
    <name evidence="9" type="ORF">ACFPOG_23785</name>
</gene>